<evidence type="ECO:0000256" key="9">
    <source>
        <dbReference type="PIRNR" id="PIRNR000124"/>
    </source>
</evidence>
<accession>A0A6T9Y6Z5</accession>
<dbReference type="Pfam" id="PF03720">
    <property type="entry name" value="UDPG_MGDP_dh_C"/>
    <property type="match status" value="1"/>
</dbReference>
<evidence type="ECO:0000259" key="13">
    <source>
        <dbReference type="SMART" id="SM00984"/>
    </source>
</evidence>
<dbReference type="InterPro" id="IPR008927">
    <property type="entry name" value="6-PGluconate_DH-like_C_sf"/>
</dbReference>
<dbReference type="PANTHER" id="PTHR43750:SF2">
    <property type="entry name" value="UDP-GLUCOSE 6-DEHYDROGENASE"/>
    <property type="match status" value="1"/>
</dbReference>
<keyword evidence="6 9" id="KW-0560">Oxidoreductase</keyword>
<dbReference type="GO" id="GO:0006065">
    <property type="term" value="P:UDP-glucuronate biosynthetic process"/>
    <property type="evidence" value="ECO:0007669"/>
    <property type="project" value="UniProtKB-UniPathway"/>
</dbReference>
<feature type="binding site" evidence="11">
    <location>
        <position position="313"/>
    </location>
    <ligand>
        <name>substrate</name>
    </ligand>
</feature>
<evidence type="ECO:0000256" key="3">
    <source>
        <dbReference type="ARBA" id="ARBA00006601"/>
    </source>
</evidence>
<feature type="binding site" evidence="11">
    <location>
        <begin position="249"/>
        <end position="253"/>
    </location>
    <ligand>
        <name>substrate</name>
    </ligand>
</feature>
<evidence type="ECO:0000256" key="6">
    <source>
        <dbReference type="ARBA" id="ARBA00023002"/>
    </source>
</evidence>
<evidence type="ECO:0000256" key="5">
    <source>
        <dbReference type="ARBA" id="ARBA00015132"/>
    </source>
</evidence>
<comment type="similarity">
    <text evidence="3 9">Belongs to the UDP-glucose/GDP-mannose dehydrogenase family.</text>
</comment>
<dbReference type="InterPro" id="IPR014027">
    <property type="entry name" value="UDP-Glc/GDP-Man_DH_C"/>
</dbReference>
<sequence length="395" mass="44193">MDSTMQKLKIAVAGTGYVGLSNAVLLAQHNEVKAVDLVPEKVEMLNNKKSPIEDKEIAEYLTTKELNLVATLDAQEAYKDADYVVIATPTDYDPQTNYFNTGSVEAVIKTVMEINPNAVMIVKSTVPVGFTRDAKERFGSENIIFSPEFLREGKALYDNLYPSRIIVGERTKRAEIFAKLLQQGAIKEEIDVLFTDSTEAEAIKLFANTYLAMRVAYFNELDSYAESHGLDSKQIIEGVSLDPRIGSHYNNPSFGYGGYCLPKDTKQLLANYSDVPNNMIQAIVDANRTRKDFIADSIVSRQPKIVGIYRLIMKSGSDNFRASAIQGIMKRIKAKGIEVVVYEPVLKEEDFFNSRVVNDLEEFKKISDVIVANRVTGDIEDVLDKVYSRDLFNAD</sequence>
<dbReference type="Gene3D" id="3.40.50.720">
    <property type="entry name" value="NAD(P)-binding Rossmann-like Domain"/>
    <property type="match status" value="2"/>
</dbReference>
<dbReference type="RefSeq" id="WP_179984691.1">
    <property type="nucleotide sequence ID" value="NZ_LR812090.1"/>
</dbReference>
<protein>
    <recommendedName>
        <fullName evidence="5 9">UDP-glucose 6-dehydrogenase</fullName>
        <ecNumber evidence="4 9">1.1.1.22</ecNumber>
    </recommendedName>
</protein>
<feature type="binding site" evidence="11">
    <location>
        <position position="395"/>
    </location>
    <ligand>
        <name>substrate</name>
    </ligand>
</feature>
<feature type="binding site" evidence="12">
    <location>
        <position position="36"/>
    </location>
    <ligand>
        <name>NAD(+)</name>
        <dbReference type="ChEBI" id="CHEBI:57540"/>
    </ligand>
</feature>
<feature type="binding site" evidence="12">
    <location>
        <position position="263"/>
    </location>
    <ligand>
        <name>NAD(+)</name>
        <dbReference type="ChEBI" id="CHEBI:57540"/>
    </ligand>
</feature>
<dbReference type="InterPro" id="IPR028357">
    <property type="entry name" value="UDPglc_DH_bac"/>
</dbReference>
<evidence type="ECO:0000256" key="1">
    <source>
        <dbReference type="ARBA" id="ARBA00004701"/>
    </source>
</evidence>
<proteinExistence type="inferred from homology"/>
<dbReference type="SMART" id="SM00984">
    <property type="entry name" value="UDPG_MGDP_dh_C"/>
    <property type="match status" value="1"/>
</dbReference>
<feature type="binding site" evidence="12">
    <location>
        <position position="125"/>
    </location>
    <ligand>
        <name>NAD(+)</name>
        <dbReference type="ChEBI" id="CHEBI:57540"/>
    </ligand>
</feature>
<dbReference type="GO" id="GO:0051287">
    <property type="term" value="F:NAD binding"/>
    <property type="evidence" value="ECO:0007669"/>
    <property type="project" value="InterPro"/>
</dbReference>
<dbReference type="Pfam" id="PF03721">
    <property type="entry name" value="UDPG_MGDP_dh_N"/>
    <property type="match status" value="1"/>
</dbReference>
<evidence type="ECO:0000313" key="14">
    <source>
        <dbReference type="EMBL" id="CAB9495493.1"/>
    </source>
</evidence>
<evidence type="ECO:0000256" key="11">
    <source>
        <dbReference type="PIRSR" id="PIRSR500134-2"/>
    </source>
</evidence>
<feature type="binding site" evidence="12">
    <location>
        <position position="152"/>
    </location>
    <ligand>
        <name>NAD(+)</name>
        <dbReference type="ChEBI" id="CHEBI:57540"/>
    </ligand>
</feature>
<dbReference type="FunFam" id="3.40.50.720:FF:000297">
    <property type="entry name" value="UDP-glucose 6-dehydrogenase"/>
    <property type="match status" value="1"/>
</dbReference>
<comment type="catalytic activity">
    <reaction evidence="8 9">
        <text>UDP-alpha-D-glucose + 2 NAD(+) + H2O = UDP-alpha-D-glucuronate + 2 NADH + 3 H(+)</text>
        <dbReference type="Rhea" id="RHEA:23596"/>
        <dbReference type="ChEBI" id="CHEBI:15377"/>
        <dbReference type="ChEBI" id="CHEBI:15378"/>
        <dbReference type="ChEBI" id="CHEBI:57540"/>
        <dbReference type="ChEBI" id="CHEBI:57945"/>
        <dbReference type="ChEBI" id="CHEBI:58052"/>
        <dbReference type="ChEBI" id="CHEBI:58885"/>
        <dbReference type="EC" id="1.1.1.22"/>
    </reaction>
</comment>
<dbReference type="InterPro" id="IPR017476">
    <property type="entry name" value="UDP-Glc/GDP-Man"/>
</dbReference>
<comment type="pathway">
    <text evidence="1">Nucleotide-sugar biosynthesis; UDP-alpha-D-glucuronate biosynthesis; UDP-alpha-D-glucuronate from UDP-alpha-D-glucose: step 1/1.</text>
</comment>
<feature type="binding site" evidence="11">
    <location>
        <begin position="149"/>
        <end position="152"/>
    </location>
    <ligand>
        <name>substrate</name>
    </ligand>
</feature>
<feature type="binding site" evidence="11">
    <location>
        <position position="314"/>
    </location>
    <ligand>
        <name>substrate</name>
    </ligand>
</feature>
<evidence type="ECO:0000256" key="4">
    <source>
        <dbReference type="ARBA" id="ARBA00012954"/>
    </source>
</evidence>
<organism evidence="14 15">
    <name type="scientific">Alteromonas macleodii</name>
    <name type="common">Pseudoalteromonas macleodii</name>
    <dbReference type="NCBI Taxonomy" id="28108"/>
    <lineage>
        <taxon>Bacteria</taxon>
        <taxon>Pseudomonadati</taxon>
        <taxon>Pseudomonadota</taxon>
        <taxon>Gammaproteobacteria</taxon>
        <taxon>Alteromonadales</taxon>
        <taxon>Alteromonadaceae</taxon>
        <taxon>Alteromonas/Salinimonas group</taxon>
        <taxon>Alteromonas</taxon>
    </lineage>
</organism>
<dbReference type="PANTHER" id="PTHR43750">
    <property type="entry name" value="UDP-GLUCOSE 6-DEHYDROGENASE TUAD"/>
    <property type="match status" value="1"/>
</dbReference>
<evidence type="ECO:0000256" key="8">
    <source>
        <dbReference type="ARBA" id="ARBA00047473"/>
    </source>
</evidence>
<dbReference type="AlphaFoldDB" id="A0A6T9Y6Z5"/>
<dbReference type="NCBIfam" id="TIGR03026">
    <property type="entry name" value="NDP-sugDHase"/>
    <property type="match status" value="1"/>
</dbReference>
<dbReference type="EMBL" id="LR812090">
    <property type="protein sequence ID" value="CAB9495493.1"/>
    <property type="molecule type" value="Genomic_DNA"/>
</dbReference>
<keyword evidence="7 9" id="KW-0520">NAD</keyword>
<feature type="domain" description="UDP-glucose/GDP-mannose dehydrogenase C-terminal" evidence="13">
    <location>
        <begin position="307"/>
        <end position="394"/>
    </location>
</feature>
<dbReference type="FunFam" id="1.10.1040.10:FF:000026">
    <property type="entry name" value="UDP-glucose 6-dehydrogenase"/>
    <property type="match status" value="1"/>
</dbReference>
<evidence type="ECO:0000256" key="2">
    <source>
        <dbReference type="ARBA" id="ARBA00004756"/>
    </source>
</evidence>
<dbReference type="SUPFAM" id="SSF51735">
    <property type="entry name" value="NAD(P)-binding Rossmann-fold domains"/>
    <property type="match status" value="1"/>
</dbReference>
<dbReference type="EC" id="1.1.1.22" evidence="4 9"/>
<dbReference type="SUPFAM" id="SSF52413">
    <property type="entry name" value="UDP-glucose/GDP-mannose dehydrogenase C-terminal domain"/>
    <property type="match status" value="1"/>
</dbReference>
<dbReference type="PIRSF" id="PIRSF000124">
    <property type="entry name" value="UDPglc_GDPman_dh"/>
    <property type="match status" value="1"/>
</dbReference>
<dbReference type="PIRSF" id="PIRSF500134">
    <property type="entry name" value="UDPglc_DH_bac"/>
    <property type="match status" value="1"/>
</dbReference>
<comment type="pathway">
    <text evidence="2">Bacterial outer membrane biogenesis; lipopolysaccharide biosynthesis.</text>
</comment>
<feature type="binding site" evidence="11">
    <location>
        <position position="257"/>
    </location>
    <ligand>
        <name>substrate</name>
    </ligand>
</feature>
<dbReference type="InterPro" id="IPR036291">
    <property type="entry name" value="NAD(P)-bd_dom_sf"/>
</dbReference>
<feature type="active site" description="Nucleophile" evidence="10">
    <location>
        <position position="260"/>
    </location>
</feature>
<feature type="binding site" evidence="12">
    <location>
        <position position="321"/>
    </location>
    <ligand>
        <name>NAD(+)</name>
        <dbReference type="ChEBI" id="CHEBI:57540"/>
    </ligand>
</feature>
<dbReference type="Gene3D" id="1.10.1040.10">
    <property type="entry name" value="N-(1-d-carboxylethyl)-l-norvaline Dehydrogenase, domain 2"/>
    <property type="match status" value="1"/>
</dbReference>
<evidence type="ECO:0000313" key="15">
    <source>
        <dbReference type="Proteomes" id="UP000509458"/>
    </source>
</evidence>
<dbReference type="InterPro" id="IPR014026">
    <property type="entry name" value="UDP-Glc/GDP-Man_DH_dimer"/>
</dbReference>
<dbReference type="InterPro" id="IPR013328">
    <property type="entry name" value="6PGD_dom2"/>
</dbReference>
<dbReference type="SUPFAM" id="SSF48179">
    <property type="entry name" value="6-phosphogluconate dehydrogenase C-terminal domain-like"/>
    <property type="match status" value="1"/>
</dbReference>
<dbReference type="InterPro" id="IPR001732">
    <property type="entry name" value="UDP-Glc/GDP-Man_DH_N"/>
</dbReference>
<dbReference type="Pfam" id="PF00984">
    <property type="entry name" value="UDPG_MGDP_dh"/>
    <property type="match status" value="1"/>
</dbReference>
<gene>
    <name evidence="14" type="primary">ugd</name>
    <name evidence="14" type="ORF">ALFOR1_60020</name>
</gene>
<dbReference type="GO" id="GO:0000271">
    <property type="term" value="P:polysaccharide biosynthetic process"/>
    <property type="evidence" value="ECO:0007669"/>
    <property type="project" value="InterPro"/>
</dbReference>
<evidence type="ECO:0000256" key="7">
    <source>
        <dbReference type="ARBA" id="ARBA00023027"/>
    </source>
</evidence>
<feature type="binding site" evidence="12">
    <location>
        <position position="90"/>
    </location>
    <ligand>
        <name>NAD(+)</name>
        <dbReference type="ChEBI" id="CHEBI:57540"/>
    </ligand>
</feature>
<evidence type="ECO:0000256" key="10">
    <source>
        <dbReference type="PIRSR" id="PIRSR500134-1"/>
    </source>
</evidence>
<dbReference type="Proteomes" id="UP000509458">
    <property type="component" value="Chromosome"/>
</dbReference>
<dbReference type="UniPathway" id="UPA00038">
    <property type="reaction ID" value="UER00491"/>
</dbReference>
<feature type="binding site" evidence="11">
    <location>
        <position position="204"/>
    </location>
    <ligand>
        <name>substrate</name>
    </ligand>
</feature>
<evidence type="ECO:0000256" key="12">
    <source>
        <dbReference type="PIRSR" id="PIRSR500134-3"/>
    </source>
</evidence>
<dbReference type="FunFam" id="3.40.50.720:FF:000400">
    <property type="entry name" value="UDP-glucose 6-dehydrogenase"/>
    <property type="match status" value="1"/>
</dbReference>
<dbReference type="GO" id="GO:0003979">
    <property type="term" value="F:UDP-glucose 6-dehydrogenase activity"/>
    <property type="evidence" value="ECO:0007669"/>
    <property type="project" value="UniProtKB-EC"/>
</dbReference>
<dbReference type="InterPro" id="IPR036220">
    <property type="entry name" value="UDP-Glc/GDP-Man_DH_C_sf"/>
</dbReference>
<name>A0A6T9Y6Z5_ALTMA</name>
<feature type="binding site" evidence="12">
    <location>
        <position position="41"/>
    </location>
    <ligand>
        <name>NAD(+)</name>
        <dbReference type="ChEBI" id="CHEBI:57540"/>
    </ligand>
</feature>
<reference evidence="14 15" key="1">
    <citation type="submission" date="2020-06" db="EMBL/GenBank/DDBJ databases">
        <authorList>
            <person name="Duchaud E."/>
        </authorList>
    </citation>
    <scope>NUCLEOTIDE SEQUENCE [LARGE SCALE GENOMIC DNA]</scope>
    <source>
        <strain evidence="14">Alteromonas fortis</strain>
    </source>
</reference>